<evidence type="ECO:0000256" key="2">
    <source>
        <dbReference type="SAM" id="Phobius"/>
    </source>
</evidence>
<dbReference type="PANTHER" id="PTHR12558">
    <property type="entry name" value="CELL DIVISION CYCLE 16,23,27"/>
    <property type="match status" value="1"/>
</dbReference>
<dbReference type="Proteomes" id="UP000048926">
    <property type="component" value="Unassembled WGS sequence"/>
</dbReference>
<protein>
    <submittedName>
        <fullName evidence="3">Transcriptional regulator HilA</fullName>
    </submittedName>
</protein>
<proteinExistence type="predicted"/>
<keyword evidence="2" id="KW-1133">Transmembrane helix</keyword>
<dbReference type="Gene3D" id="1.25.40.10">
    <property type="entry name" value="Tetratricopeptide repeat domain"/>
    <property type="match status" value="1"/>
</dbReference>
<name>A0A0M6Y6A7_9HYPH</name>
<keyword evidence="4" id="KW-1185">Reference proteome</keyword>
<dbReference type="STRING" id="187304.B0E33_05740"/>
<dbReference type="OrthoDB" id="54411at2"/>
<dbReference type="SMART" id="SM00028">
    <property type="entry name" value="TPR"/>
    <property type="match status" value="4"/>
</dbReference>
<dbReference type="InterPro" id="IPR011990">
    <property type="entry name" value="TPR-like_helical_dom_sf"/>
</dbReference>
<feature type="transmembrane region" description="Helical" evidence="2">
    <location>
        <begin position="164"/>
        <end position="185"/>
    </location>
</feature>
<feature type="region of interest" description="Disordered" evidence="1">
    <location>
        <begin position="130"/>
        <end position="156"/>
    </location>
</feature>
<evidence type="ECO:0000313" key="4">
    <source>
        <dbReference type="Proteomes" id="UP000048926"/>
    </source>
</evidence>
<evidence type="ECO:0000313" key="3">
    <source>
        <dbReference type="EMBL" id="CTQ45073.1"/>
    </source>
</evidence>
<dbReference type="EMBL" id="CXST01000002">
    <property type="protein sequence ID" value="CTQ45073.1"/>
    <property type="molecule type" value="Genomic_DNA"/>
</dbReference>
<evidence type="ECO:0000256" key="1">
    <source>
        <dbReference type="SAM" id="MobiDB-lite"/>
    </source>
</evidence>
<dbReference type="InterPro" id="IPR019734">
    <property type="entry name" value="TPR_rpt"/>
</dbReference>
<dbReference type="SUPFAM" id="SSF48452">
    <property type="entry name" value="TPR-like"/>
    <property type="match status" value="1"/>
</dbReference>
<dbReference type="RefSeq" id="WP_145903682.1">
    <property type="nucleotide sequence ID" value="NZ_CXST01000002.1"/>
</dbReference>
<keyword evidence="2" id="KW-0812">Transmembrane</keyword>
<sequence length="601" mass="65679">MRSGRQQLVATGDVEEFDCPARVREELSRVLQSDHFHATPKRRAMLTFLIEEALAGRADTLKGYAIGLAVFGRDENFDPQSDPIVRLEARRLRHDLDSYYIAEGARNPIRISIPKGQYAPKFHDNLASVTARDGSTTGNDETAGSHAPEEVNASPRSVRTSSRLPWLVAGGAVLFALLVLGEAVVTRFQPVQQERLEASQPSVMVLPFSVTSTDPEQQILAAGIAEQIMTALSRFPDFRIFWPPSGRKVGETFDPVEIGQQENVSFLISGSVVSEGEIVRVAAKLVHSPSKRVLWSGSYDRKRSRTTLLEIEKSIASEIATVAGQPYGVIKSELASNLPAGSEPSNDSFECVLRGYVYRRNFSRQLHAKVQECLNRAVKRDPGYVEAWAMLGWLYLDSGRFGLAAEGDKELAFDRALDAASHALSLDGNNILALKALSSINHYMGNIEEGERLAKKALDLNPNDPDTLAQLGWRLAVVGKFEEGIPYLEKAIERTRNAPGWYFHLIAINHMLNGRYAEMLTAAKKGVLDGSGVSWCLVAVAQSKLGNKSAARAALEKMADVSPGLGRDPGTFLRSHQASERIVSSLMAGLKEAGWTAAAGQ</sequence>
<organism evidence="3 4">
    <name type="scientific">Roseibium aggregatum</name>
    <dbReference type="NCBI Taxonomy" id="187304"/>
    <lineage>
        <taxon>Bacteria</taxon>
        <taxon>Pseudomonadati</taxon>
        <taxon>Pseudomonadota</taxon>
        <taxon>Alphaproteobacteria</taxon>
        <taxon>Hyphomicrobiales</taxon>
        <taxon>Stappiaceae</taxon>
        <taxon>Roseibium</taxon>
    </lineage>
</organism>
<feature type="compositionally biased region" description="Polar residues" evidence="1">
    <location>
        <begin position="133"/>
        <end position="142"/>
    </location>
</feature>
<gene>
    <name evidence="3" type="primary">hilA_2</name>
    <name evidence="3" type="ORF">LAL4801_03520</name>
</gene>
<dbReference type="AlphaFoldDB" id="A0A0M6Y6A7"/>
<accession>A0A0M6Y6A7</accession>
<dbReference type="PANTHER" id="PTHR12558:SF33">
    <property type="entry name" value="BLL7664 PROTEIN"/>
    <property type="match status" value="1"/>
</dbReference>
<reference evidence="4" key="1">
    <citation type="submission" date="2015-07" db="EMBL/GenBank/DDBJ databases">
        <authorList>
            <person name="Rodrigo-Torres Lidia"/>
            <person name="Arahal R.David."/>
        </authorList>
    </citation>
    <scope>NUCLEOTIDE SEQUENCE [LARGE SCALE GENOMIC DNA]</scope>
    <source>
        <strain evidence="4">CECT 4801</strain>
    </source>
</reference>
<keyword evidence="2" id="KW-0472">Membrane</keyword>